<protein>
    <submittedName>
        <fullName evidence="2">Uncharacterized protein</fullName>
    </submittedName>
</protein>
<reference evidence="2 3" key="1">
    <citation type="submission" date="2016-05" db="EMBL/GenBank/DDBJ databases">
        <title>Genome sequencing reveals origins of a unique bacterial endosymbiosis in the earliest lineages of terrestrial Fungi.</title>
        <authorList>
            <consortium name="DOE Joint Genome Institute"/>
            <person name="Uehling J."/>
            <person name="Gryganskyi A."/>
            <person name="Hameed K."/>
            <person name="Tschaplinski T."/>
            <person name="Misztal P."/>
            <person name="Wu S."/>
            <person name="Desiro A."/>
            <person name="Vande Pol N."/>
            <person name="Du Z.-Y."/>
            <person name="Zienkiewicz A."/>
            <person name="Zienkiewicz K."/>
            <person name="Morin E."/>
            <person name="Tisserant E."/>
            <person name="Splivallo R."/>
            <person name="Hainaut M."/>
            <person name="Henrissat B."/>
            <person name="Ohm R."/>
            <person name="Kuo A."/>
            <person name="Yan J."/>
            <person name="Lipzen A."/>
            <person name="Nolan M."/>
            <person name="Labutti K."/>
            <person name="Barry K."/>
            <person name="Goldstein A."/>
            <person name="Labbe J."/>
            <person name="Schadt C."/>
            <person name="Tuskan G."/>
            <person name="Grigoriev I."/>
            <person name="Martin F."/>
            <person name="Vilgalys R."/>
            <person name="Bonito G."/>
        </authorList>
    </citation>
    <scope>NUCLEOTIDE SEQUENCE [LARGE SCALE GENOMIC DNA]</scope>
    <source>
        <strain evidence="2 3">AG-77</strain>
    </source>
</reference>
<dbReference type="Proteomes" id="UP000078512">
    <property type="component" value="Unassembled WGS sequence"/>
</dbReference>
<evidence type="ECO:0000313" key="2">
    <source>
        <dbReference type="EMBL" id="OAQ28128.1"/>
    </source>
</evidence>
<name>A0A197JT40_9FUNG</name>
<keyword evidence="3" id="KW-1185">Reference proteome</keyword>
<dbReference type="AlphaFoldDB" id="A0A197JT40"/>
<organism evidence="2 3">
    <name type="scientific">Linnemannia elongata AG-77</name>
    <dbReference type="NCBI Taxonomy" id="1314771"/>
    <lineage>
        <taxon>Eukaryota</taxon>
        <taxon>Fungi</taxon>
        <taxon>Fungi incertae sedis</taxon>
        <taxon>Mucoromycota</taxon>
        <taxon>Mortierellomycotina</taxon>
        <taxon>Mortierellomycetes</taxon>
        <taxon>Mortierellales</taxon>
        <taxon>Mortierellaceae</taxon>
        <taxon>Linnemannia</taxon>
    </lineage>
</organism>
<gene>
    <name evidence="2" type="ORF">K457DRAFT_594854</name>
</gene>
<accession>A0A197JT40</accession>
<dbReference type="EMBL" id="KV442051">
    <property type="protein sequence ID" value="OAQ28128.1"/>
    <property type="molecule type" value="Genomic_DNA"/>
</dbReference>
<dbReference type="OrthoDB" id="2439613at2759"/>
<proteinExistence type="predicted"/>
<evidence type="ECO:0000313" key="3">
    <source>
        <dbReference type="Proteomes" id="UP000078512"/>
    </source>
</evidence>
<feature type="compositionally biased region" description="Low complexity" evidence="1">
    <location>
        <begin position="84"/>
        <end position="94"/>
    </location>
</feature>
<feature type="region of interest" description="Disordered" evidence="1">
    <location>
        <begin position="84"/>
        <end position="129"/>
    </location>
</feature>
<evidence type="ECO:0000256" key="1">
    <source>
        <dbReference type="SAM" id="MobiDB-lite"/>
    </source>
</evidence>
<sequence length="144" mass="15957">MTQADDTPEDKVQALRAIVKSTMAPPTAEEDIVYVDCQHDPATDKEVILWDDVILAFNDALHVRHKARILPFLKAWSHEGSLLSPTWSWTSSSSARNRKLTTGNTNNKKYPMKTPLAQRPPPAPSPGRAVAAAAAVPKLMYRKK</sequence>